<proteinExistence type="predicted"/>
<name>A0ABW7F7V4_9BURK</name>
<feature type="transmembrane region" description="Helical" evidence="1">
    <location>
        <begin position="192"/>
        <end position="213"/>
    </location>
</feature>
<keyword evidence="1" id="KW-0472">Membrane</keyword>
<protein>
    <submittedName>
        <fullName evidence="4">PEP-CTERM sorting domain-containing protein</fullName>
    </submittedName>
</protein>
<evidence type="ECO:0000313" key="4">
    <source>
        <dbReference type="EMBL" id="MFG6431740.1"/>
    </source>
</evidence>
<comment type="caution">
    <text evidence="4">The sequence shown here is derived from an EMBL/GenBank/DDBJ whole genome shotgun (WGS) entry which is preliminary data.</text>
</comment>
<dbReference type="NCBIfam" id="TIGR02595">
    <property type="entry name" value="PEP_CTERM"/>
    <property type="match status" value="1"/>
</dbReference>
<organism evidence="4 5">
    <name type="scientific">Pelomonas parva</name>
    <dbReference type="NCBI Taxonomy" id="3299032"/>
    <lineage>
        <taxon>Bacteria</taxon>
        <taxon>Pseudomonadati</taxon>
        <taxon>Pseudomonadota</taxon>
        <taxon>Betaproteobacteria</taxon>
        <taxon>Burkholderiales</taxon>
        <taxon>Sphaerotilaceae</taxon>
        <taxon>Roseateles</taxon>
    </lineage>
</organism>
<keyword evidence="1" id="KW-0812">Transmembrane</keyword>
<keyword evidence="1" id="KW-1133">Transmembrane helix</keyword>
<evidence type="ECO:0000259" key="3">
    <source>
        <dbReference type="Pfam" id="PF07589"/>
    </source>
</evidence>
<reference evidence="4 5" key="1">
    <citation type="submission" date="2024-08" db="EMBL/GenBank/DDBJ databases">
        <authorList>
            <person name="Lu H."/>
        </authorList>
    </citation>
    <scope>NUCLEOTIDE SEQUENCE [LARGE SCALE GENOMIC DNA]</scope>
    <source>
        <strain evidence="4 5">LYH14W</strain>
    </source>
</reference>
<dbReference type="RefSeq" id="WP_394481033.1">
    <property type="nucleotide sequence ID" value="NZ_JBIGHV010000006.1"/>
</dbReference>
<dbReference type="InterPro" id="IPR013424">
    <property type="entry name" value="Ice-binding_C"/>
</dbReference>
<feature type="domain" description="Ice-binding protein C-terminal" evidence="3">
    <location>
        <begin position="194"/>
        <end position="217"/>
    </location>
</feature>
<evidence type="ECO:0000256" key="1">
    <source>
        <dbReference type="SAM" id="Phobius"/>
    </source>
</evidence>
<feature type="signal peptide" evidence="2">
    <location>
        <begin position="1"/>
        <end position="25"/>
    </location>
</feature>
<dbReference type="EMBL" id="JBIGHV010000006">
    <property type="protein sequence ID" value="MFG6431740.1"/>
    <property type="molecule type" value="Genomic_DNA"/>
</dbReference>
<gene>
    <name evidence="4" type="ORF">ACG00Y_17600</name>
</gene>
<evidence type="ECO:0000313" key="5">
    <source>
        <dbReference type="Proteomes" id="UP001606210"/>
    </source>
</evidence>
<accession>A0ABW7F7V4</accession>
<evidence type="ECO:0000256" key="2">
    <source>
        <dbReference type="SAM" id="SignalP"/>
    </source>
</evidence>
<sequence length="217" mass="22056">MPRISAFTSLAAGLCMAFAAFTASATIVSGAVTGGNTGGAFVKLPVPLTGSTPGNTVGADNFQSPNLFGFDESQNILLTSALDMDIGATIAAGTQVASHYIFFDPTNTNPAGHIIGTVDFDSDVLGIITSTGLLNISDILANTGVTYLNPGLRGLEAGDSVTISGTRQILFNTFASSPGDYVRVITAFSPGAVIPEPASIALVMAALAGVGIARRRR</sequence>
<dbReference type="Proteomes" id="UP001606210">
    <property type="component" value="Unassembled WGS sequence"/>
</dbReference>
<feature type="chain" id="PRO_5045380634" evidence="2">
    <location>
        <begin position="26"/>
        <end position="217"/>
    </location>
</feature>
<keyword evidence="5" id="KW-1185">Reference proteome</keyword>
<dbReference type="Pfam" id="PF07589">
    <property type="entry name" value="PEP-CTERM"/>
    <property type="match status" value="1"/>
</dbReference>
<keyword evidence="2" id="KW-0732">Signal</keyword>